<comment type="caution">
    <text evidence="2">The sequence shown here is derived from an EMBL/GenBank/DDBJ whole genome shotgun (WGS) entry which is preliminary data.</text>
</comment>
<keyword evidence="1" id="KW-0812">Transmembrane</keyword>
<sequence length="127" mass="14636">MSHLRFPDSLPHSWKPTGTWKYFNESLTTTRTVYCTDIPATITNTLRRVDEVTYVTFIPTHTLDKREPKPTKVDRYNSSHIQLPADPKPSPYAIAALVLGIIAIVAYIVLLVLYLRMRNRHKQQVQS</sequence>
<dbReference type="EMBL" id="JAPDFR010000009">
    <property type="protein sequence ID" value="KAK0383653.1"/>
    <property type="molecule type" value="Genomic_DNA"/>
</dbReference>
<name>A0AA39GBG4_SARSR</name>
<evidence type="ECO:0000313" key="3">
    <source>
        <dbReference type="Proteomes" id="UP001175261"/>
    </source>
</evidence>
<protein>
    <submittedName>
        <fullName evidence="2">Uncharacterized protein</fullName>
    </submittedName>
</protein>
<dbReference type="CDD" id="cd12087">
    <property type="entry name" value="TM_EGFR-like"/>
    <property type="match status" value="1"/>
</dbReference>
<proteinExistence type="predicted"/>
<gene>
    <name evidence="2" type="ORF">NLU13_9564</name>
</gene>
<evidence type="ECO:0000256" key="1">
    <source>
        <dbReference type="SAM" id="Phobius"/>
    </source>
</evidence>
<dbReference type="Proteomes" id="UP001175261">
    <property type="component" value="Unassembled WGS sequence"/>
</dbReference>
<keyword evidence="1" id="KW-0472">Membrane</keyword>
<keyword evidence="3" id="KW-1185">Reference proteome</keyword>
<accession>A0AA39GBG4</accession>
<feature type="transmembrane region" description="Helical" evidence="1">
    <location>
        <begin position="92"/>
        <end position="115"/>
    </location>
</feature>
<organism evidence="2 3">
    <name type="scientific">Sarocladium strictum</name>
    <name type="common">Black bundle disease fungus</name>
    <name type="synonym">Acremonium strictum</name>
    <dbReference type="NCBI Taxonomy" id="5046"/>
    <lineage>
        <taxon>Eukaryota</taxon>
        <taxon>Fungi</taxon>
        <taxon>Dikarya</taxon>
        <taxon>Ascomycota</taxon>
        <taxon>Pezizomycotina</taxon>
        <taxon>Sordariomycetes</taxon>
        <taxon>Hypocreomycetidae</taxon>
        <taxon>Hypocreales</taxon>
        <taxon>Sarocladiaceae</taxon>
        <taxon>Sarocladium</taxon>
    </lineage>
</organism>
<reference evidence="2" key="1">
    <citation type="submission" date="2022-10" db="EMBL/GenBank/DDBJ databases">
        <title>Determination and structural analysis of whole genome sequence of Sarocladium strictum F4-1.</title>
        <authorList>
            <person name="Hu L."/>
            <person name="Jiang Y."/>
        </authorList>
    </citation>
    <scope>NUCLEOTIDE SEQUENCE</scope>
    <source>
        <strain evidence="2">F4-1</strain>
    </source>
</reference>
<keyword evidence="1" id="KW-1133">Transmembrane helix</keyword>
<dbReference type="AlphaFoldDB" id="A0AA39GBG4"/>
<evidence type="ECO:0000313" key="2">
    <source>
        <dbReference type="EMBL" id="KAK0383653.1"/>
    </source>
</evidence>